<dbReference type="EMBL" id="CABITT030000006">
    <property type="protein sequence ID" value="VVB08229.1"/>
    <property type="molecule type" value="Genomic_DNA"/>
</dbReference>
<evidence type="ECO:0000313" key="3">
    <source>
        <dbReference type="Proteomes" id="UP000489600"/>
    </source>
</evidence>
<reference evidence="2" key="1">
    <citation type="submission" date="2019-07" db="EMBL/GenBank/DDBJ databases">
        <authorList>
            <person name="Dittberner H."/>
        </authorList>
    </citation>
    <scope>NUCLEOTIDE SEQUENCE [LARGE SCALE GENOMIC DNA]</scope>
</reference>
<dbReference type="Proteomes" id="UP000489600">
    <property type="component" value="Unassembled WGS sequence"/>
</dbReference>
<feature type="region of interest" description="Disordered" evidence="1">
    <location>
        <begin position="1"/>
        <end position="59"/>
    </location>
</feature>
<feature type="compositionally biased region" description="Basic residues" evidence="1">
    <location>
        <begin position="8"/>
        <end position="17"/>
    </location>
</feature>
<keyword evidence="3" id="KW-1185">Reference proteome</keyword>
<protein>
    <submittedName>
        <fullName evidence="2">Uncharacterized protein</fullName>
    </submittedName>
</protein>
<comment type="caution">
    <text evidence="2">The sequence shown here is derived from an EMBL/GenBank/DDBJ whole genome shotgun (WGS) entry which is preliminary data.</text>
</comment>
<gene>
    <name evidence="2" type="ORF">ANE_LOCUS18673</name>
</gene>
<evidence type="ECO:0000313" key="2">
    <source>
        <dbReference type="EMBL" id="VVB08229.1"/>
    </source>
</evidence>
<dbReference type="AlphaFoldDB" id="A0A565C3M4"/>
<evidence type="ECO:0000256" key="1">
    <source>
        <dbReference type="SAM" id="MobiDB-lite"/>
    </source>
</evidence>
<sequence>MERDHHSSRNMNSHKRPIVFAVRDFPPGRGTPSNLPEKPLKNPRTSPKPKGSDLVSNKSQSLILKENESVWNMILHLERECLIR</sequence>
<proteinExistence type="predicted"/>
<accession>A0A565C3M4</accession>
<organism evidence="2 3">
    <name type="scientific">Arabis nemorensis</name>
    <dbReference type="NCBI Taxonomy" id="586526"/>
    <lineage>
        <taxon>Eukaryota</taxon>
        <taxon>Viridiplantae</taxon>
        <taxon>Streptophyta</taxon>
        <taxon>Embryophyta</taxon>
        <taxon>Tracheophyta</taxon>
        <taxon>Spermatophyta</taxon>
        <taxon>Magnoliopsida</taxon>
        <taxon>eudicotyledons</taxon>
        <taxon>Gunneridae</taxon>
        <taxon>Pentapetalae</taxon>
        <taxon>rosids</taxon>
        <taxon>malvids</taxon>
        <taxon>Brassicales</taxon>
        <taxon>Brassicaceae</taxon>
        <taxon>Arabideae</taxon>
        <taxon>Arabis</taxon>
    </lineage>
</organism>
<name>A0A565C3M4_9BRAS</name>